<name>A0A4S8LPW5_DENBC</name>
<reference evidence="2 3" key="1">
    <citation type="journal article" date="2019" name="Nat. Ecol. Evol.">
        <title>Megaphylogeny resolves global patterns of mushroom evolution.</title>
        <authorList>
            <person name="Varga T."/>
            <person name="Krizsan K."/>
            <person name="Foldi C."/>
            <person name="Dima B."/>
            <person name="Sanchez-Garcia M."/>
            <person name="Sanchez-Ramirez S."/>
            <person name="Szollosi G.J."/>
            <person name="Szarkandi J.G."/>
            <person name="Papp V."/>
            <person name="Albert L."/>
            <person name="Andreopoulos W."/>
            <person name="Angelini C."/>
            <person name="Antonin V."/>
            <person name="Barry K.W."/>
            <person name="Bougher N.L."/>
            <person name="Buchanan P."/>
            <person name="Buyck B."/>
            <person name="Bense V."/>
            <person name="Catcheside P."/>
            <person name="Chovatia M."/>
            <person name="Cooper J."/>
            <person name="Damon W."/>
            <person name="Desjardin D."/>
            <person name="Finy P."/>
            <person name="Geml J."/>
            <person name="Haridas S."/>
            <person name="Hughes K."/>
            <person name="Justo A."/>
            <person name="Karasinski D."/>
            <person name="Kautmanova I."/>
            <person name="Kiss B."/>
            <person name="Kocsube S."/>
            <person name="Kotiranta H."/>
            <person name="LaButti K.M."/>
            <person name="Lechner B.E."/>
            <person name="Liimatainen K."/>
            <person name="Lipzen A."/>
            <person name="Lukacs Z."/>
            <person name="Mihaltcheva S."/>
            <person name="Morgado L.N."/>
            <person name="Niskanen T."/>
            <person name="Noordeloos M.E."/>
            <person name="Ohm R.A."/>
            <person name="Ortiz-Santana B."/>
            <person name="Ovrebo C."/>
            <person name="Racz N."/>
            <person name="Riley R."/>
            <person name="Savchenko A."/>
            <person name="Shiryaev A."/>
            <person name="Soop K."/>
            <person name="Spirin V."/>
            <person name="Szebenyi C."/>
            <person name="Tomsovsky M."/>
            <person name="Tulloss R.E."/>
            <person name="Uehling J."/>
            <person name="Grigoriev I.V."/>
            <person name="Vagvolgyi C."/>
            <person name="Papp T."/>
            <person name="Martin F.M."/>
            <person name="Miettinen O."/>
            <person name="Hibbett D.S."/>
            <person name="Nagy L.G."/>
        </authorList>
    </citation>
    <scope>NUCLEOTIDE SEQUENCE [LARGE SCALE GENOMIC DNA]</scope>
    <source>
        <strain evidence="2 3">CBS 962.96</strain>
    </source>
</reference>
<sequence>MFAFGHQDSRKFIDLLLQVTNNKWTNIDVNKEIRCILTRILNSYMPGVKELALSPSVNVGIPSLADLGFVGKWEFKSNKGALLVLISPCISTMRGFPTGIMLEERFESILKNRVVCTDVVSCPAVCLYLGRNKNHVFELSLKGDTPIPVAPPVTAGGNIDVKWNSSNAQGVVKEGVDPDGKYNFFPLYALKKVNWGRVGTVLRGDRKVDGEDVLEEANPPWNDLDDEGEELDFCIDSGEPVVDHQAPDRGKEDKVPLASEGFGVEAN</sequence>
<proteinExistence type="predicted"/>
<evidence type="ECO:0000313" key="3">
    <source>
        <dbReference type="Proteomes" id="UP000297245"/>
    </source>
</evidence>
<dbReference type="Proteomes" id="UP000297245">
    <property type="component" value="Unassembled WGS sequence"/>
</dbReference>
<evidence type="ECO:0000313" key="2">
    <source>
        <dbReference type="EMBL" id="THU91190.1"/>
    </source>
</evidence>
<evidence type="ECO:0000256" key="1">
    <source>
        <dbReference type="SAM" id="MobiDB-lite"/>
    </source>
</evidence>
<feature type="region of interest" description="Disordered" evidence="1">
    <location>
        <begin position="239"/>
        <end position="267"/>
    </location>
</feature>
<dbReference type="AlphaFoldDB" id="A0A4S8LPW5"/>
<feature type="compositionally biased region" description="Basic and acidic residues" evidence="1">
    <location>
        <begin position="241"/>
        <end position="255"/>
    </location>
</feature>
<dbReference type="OrthoDB" id="3255261at2759"/>
<gene>
    <name evidence="2" type="ORF">K435DRAFT_841128</name>
</gene>
<accession>A0A4S8LPW5</accession>
<protein>
    <submittedName>
        <fullName evidence="2">Uncharacterized protein</fullName>
    </submittedName>
</protein>
<organism evidence="2 3">
    <name type="scientific">Dendrothele bispora (strain CBS 962.96)</name>
    <dbReference type="NCBI Taxonomy" id="1314807"/>
    <lineage>
        <taxon>Eukaryota</taxon>
        <taxon>Fungi</taxon>
        <taxon>Dikarya</taxon>
        <taxon>Basidiomycota</taxon>
        <taxon>Agaricomycotina</taxon>
        <taxon>Agaricomycetes</taxon>
        <taxon>Agaricomycetidae</taxon>
        <taxon>Agaricales</taxon>
        <taxon>Agaricales incertae sedis</taxon>
        <taxon>Dendrothele</taxon>
    </lineage>
</organism>
<keyword evidence="3" id="KW-1185">Reference proteome</keyword>
<dbReference type="EMBL" id="ML179313">
    <property type="protein sequence ID" value="THU91190.1"/>
    <property type="molecule type" value="Genomic_DNA"/>
</dbReference>